<name>A0A5C6MGG1_9TELE</name>
<sequence>METAMTQKPCITQKQSPLLHQNLIQVLSSGFQVCPELEGLRREDVTAVQLVETSE</sequence>
<evidence type="ECO:0000313" key="2">
    <source>
        <dbReference type="Proteomes" id="UP000324091"/>
    </source>
</evidence>
<comment type="caution">
    <text evidence="1">The sequence shown here is derived from an EMBL/GenBank/DDBJ whole genome shotgun (WGS) entry which is preliminary data.</text>
</comment>
<dbReference type="Proteomes" id="UP000324091">
    <property type="component" value="Unassembled WGS sequence"/>
</dbReference>
<gene>
    <name evidence="1" type="ORF">D4764_0222130</name>
</gene>
<keyword evidence="2" id="KW-1185">Reference proteome</keyword>
<accession>A0A5C6MGG1</accession>
<organism evidence="1 2">
    <name type="scientific">Takifugu flavidus</name>
    <name type="common">sansaifugu</name>
    <dbReference type="NCBI Taxonomy" id="433684"/>
    <lineage>
        <taxon>Eukaryota</taxon>
        <taxon>Metazoa</taxon>
        <taxon>Chordata</taxon>
        <taxon>Craniata</taxon>
        <taxon>Vertebrata</taxon>
        <taxon>Euteleostomi</taxon>
        <taxon>Actinopterygii</taxon>
        <taxon>Neopterygii</taxon>
        <taxon>Teleostei</taxon>
        <taxon>Neoteleostei</taxon>
        <taxon>Acanthomorphata</taxon>
        <taxon>Eupercaria</taxon>
        <taxon>Tetraodontiformes</taxon>
        <taxon>Tetradontoidea</taxon>
        <taxon>Tetraodontidae</taxon>
        <taxon>Takifugu</taxon>
    </lineage>
</organism>
<proteinExistence type="predicted"/>
<evidence type="ECO:0000313" key="1">
    <source>
        <dbReference type="EMBL" id="TWW53648.1"/>
    </source>
</evidence>
<feature type="non-terminal residue" evidence="1">
    <location>
        <position position="55"/>
    </location>
</feature>
<dbReference type="AlphaFoldDB" id="A0A5C6MGG1"/>
<dbReference type="EMBL" id="RHFK02000597">
    <property type="protein sequence ID" value="TWW53648.1"/>
    <property type="molecule type" value="Genomic_DNA"/>
</dbReference>
<protein>
    <submittedName>
        <fullName evidence="1">Uncharacterized protein</fullName>
    </submittedName>
</protein>
<reference evidence="1 2" key="1">
    <citation type="submission" date="2019-04" db="EMBL/GenBank/DDBJ databases">
        <title>Chromosome genome assembly for Takifugu flavidus.</title>
        <authorList>
            <person name="Xiao S."/>
        </authorList>
    </citation>
    <scope>NUCLEOTIDE SEQUENCE [LARGE SCALE GENOMIC DNA]</scope>
    <source>
        <strain evidence="1">HTHZ2018</strain>
        <tissue evidence="1">Muscle</tissue>
    </source>
</reference>